<dbReference type="OrthoDB" id="3268221at2759"/>
<gene>
    <name evidence="3" type="ORF">OE88DRAFT_1638690</name>
</gene>
<evidence type="ECO:0000256" key="2">
    <source>
        <dbReference type="SAM" id="MobiDB-lite"/>
    </source>
</evidence>
<protein>
    <submittedName>
        <fullName evidence="3">Uncharacterized protein</fullName>
    </submittedName>
</protein>
<proteinExistence type="predicted"/>
<reference evidence="3 4" key="1">
    <citation type="journal article" date="2019" name="Nat. Ecol. Evol.">
        <title>Megaphylogeny resolves global patterns of mushroom evolution.</title>
        <authorList>
            <person name="Varga T."/>
            <person name="Krizsan K."/>
            <person name="Foldi C."/>
            <person name="Dima B."/>
            <person name="Sanchez-Garcia M."/>
            <person name="Sanchez-Ramirez S."/>
            <person name="Szollosi G.J."/>
            <person name="Szarkandi J.G."/>
            <person name="Papp V."/>
            <person name="Albert L."/>
            <person name="Andreopoulos W."/>
            <person name="Angelini C."/>
            <person name="Antonin V."/>
            <person name="Barry K.W."/>
            <person name="Bougher N.L."/>
            <person name="Buchanan P."/>
            <person name="Buyck B."/>
            <person name="Bense V."/>
            <person name="Catcheside P."/>
            <person name="Chovatia M."/>
            <person name="Cooper J."/>
            <person name="Damon W."/>
            <person name="Desjardin D."/>
            <person name="Finy P."/>
            <person name="Geml J."/>
            <person name="Haridas S."/>
            <person name="Hughes K."/>
            <person name="Justo A."/>
            <person name="Karasinski D."/>
            <person name="Kautmanova I."/>
            <person name="Kiss B."/>
            <person name="Kocsube S."/>
            <person name="Kotiranta H."/>
            <person name="LaButti K.M."/>
            <person name="Lechner B.E."/>
            <person name="Liimatainen K."/>
            <person name="Lipzen A."/>
            <person name="Lukacs Z."/>
            <person name="Mihaltcheva S."/>
            <person name="Morgado L.N."/>
            <person name="Niskanen T."/>
            <person name="Noordeloos M.E."/>
            <person name="Ohm R.A."/>
            <person name="Ortiz-Santana B."/>
            <person name="Ovrebo C."/>
            <person name="Racz N."/>
            <person name="Riley R."/>
            <person name="Savchenko A."/>
            <person name="Shiryaev A."/>
            <person name="Soop K."/>
            <person name="Spirin V."/>
            <person name="Szebenyi C."/>
            <person name="Tomsovsky M."/>
            <person name="Tulloss R.E."/>
            <person name="Uehling J."/>
            <person name="Grigoriev I.V."/>
            <person name="Vagvolgyi C."/>
            <person name="Papp T."/>
            <person name="Martin F.M."/>
            <person name="Miettinen O."/>
            <person name="Hibbett D.S."/>
            <person name="Nagy L.G."/>
        </authorList>
    </citation>
    <scope>NUCLEOTIDE SEQUENCE [LARGE SCALE GENOMIC DNA]</scope>
    <source>
        <strain evidence="3 4">OMC1185</strain>
    </source>
</reference>
<sequence length="202" mass="23265">MPSSALRDHVDRWQAQTTNDPPDNHSPRDSLLSPGSHSTDSLDARRHRSRTTSRRRTRRGEYSLYTTKELAKILAEDEYEVRELRRAYNHALDRAEAESQRAAYAEQRVLDLGHRLREANDLRIQAEMEAARVKEEAALYRTQYAAAQREILTAQDYVKDVEAKREDAEAAAARARKTARALKQEKMVSLAREEGRRAGYEE</sequence>
<feature type="compositionally biased region" description="Basic and acidic residues" evidence="2">
    <location>
        <begin position="1"/>
        <end position="12"/>
    </location>
</feature>
<organism evidence="3 4">
    <name type="scientific">Heliocybe sulcata</name>
    <dbReference type="NCBI Taxonomy" id="5364"/>
    <lineage>
        <taxon>Eukaryota</taxon>
        <taxon>Fungi</taxon>
        <taxon>Dikarya</taxon>
        <taxon>Basidiomycota</taxon>
        <taxon>Agaricomycotina</taxon>
        <taxon>Agaricomycetes</taxon>
        <taxon>Gloeophyllales</taxon>
        <taxon>Gloeophyllaceae</taxon>
        <taxon>Heliocybe</taxon>
    </lineage>
</organism>
<evidence type="ECO:0000313" key="3">
    <source>
        <dbReference type="EMBL" id="TFK46172.1"/>
    </source>
</evidence>
<feature type="region of interest" description="Disordered" evidence="2">
    <location>
        <begin position="1"/>
        <end position="61"/>
    </location>
</feature>
<evidence type="ECO:0000256" key="1">
    <source>
        <dbReference type="SAM" id="Coils"/>
    </source>
</evidence>
<dbReference type="Proteomes" id="UP000305948">
    <property type="component" value="Unassembled WGS sequence"/>
</dbReference>
<feature type="non-terminal residue" evidence="3">
    <location>
        <position position="202"/>
    </location>
</feature>
<keyword evidence="4" id="KW-1185">Reference proteome</keyword>
<dbReference type="STRING" id="5364.A0A5C3MLA1"/>
<feature type="coiled-coil region" evidence="1">
    <location>
        <begin position="81"/>
        <end position="185"/>
    </location>
</feature>
<evidence type="ECO:0000313" key="4">
    <source>
        <dbReference type="Proteomes" id="UP000305948"/>
    </source>
</evidence>
<feature type="compositionally biased region" description="Basic residues" evidence="2">
    <location>
        <begin position="45"/>
        <end position="58"/>
    </location>
</feature>
<dbReference type="EMBL" id="ML213532">
    <property type="protein sequence ID" value="TFK46172.1"/>
    <property type="molecule type" value="Genomic_DNA"/>
</dbReference>
<accession>A0A5C3MLA1</accession>
<dbReference type="AlphaFoldDB" id="A0A5C3MLA1"/>
<name>A0A5C3MLA1_9AGAM</name>
<keyword evidence="1" id="KW-0175">Coiled coil</keyword>